<protein>
    <submittedName>
        <fullName evidence="1">Uncharacterized protein</fullName>
    </submittedName>
</protein>
<dbReference type="AlphaFoldDB" id="A0AAW3LV34"/>
<evidence type="ECO:0000313" key="1">
    <source>
        <dbReference type="EMBL" id="KTC57311.1"/>
    </source>
</evidence>
<name>A0AAW3LV34_PSESS</name>
<dbReference type="Proteomes" id="UP000054513">
    <property type="component" value="Unassembled WGS sequence"/>
</dbReference>
<evidence type="ECO:0000313" key="2">
    <source>
        <dbReference type="Proteomes" id="UP000054513"/>
    </source>
</evidence>
<gene>
    <name evidence="1" type="ORF">AO287_21275</name>
</gene>
<accession>A0AAW3LV34</accession>
<sequence>MEFMAGERPPLSSGIFFKTLDSRLAKAAASLDMALPGCGYGSLRAPSGGLGIVGQIGYGSGDQGAEFSALHPLASQEWANVKARRARSK</sequence>
<comment type="caution">
    <text evidence="1">The sequence shown here is derived from an EMBL/GenBank/DDBJ whole genome shotgun (WGS) entry which is preliminary data.</text>
</comment>
<organism evidence="1 2">
    <name type="scientific">Pseudomonas savastanoi</name>
    <name type="common">Pseudomonas syringae pv. savastanoi</name>
    <dbReference type="NCBI Taxonomy" id="29438"/>
    <lineage>
        <taxon>Bacteria</taxon>
        <taxon>Pseudomonadati</taxon>
        <taxon>Pseudomonadota</taxon>
        <taxon>Gammaproteobacteria</taxon>
        <taxon>Pseudomonadales</taxon>
        <taxon>Pseudomonadaceae</taxon>
        <taxon>Pseudomonas</taxon>
    </lineage>
</organism>
<proteinExistence type="predicted"/>
<reference evidence="1 2" key="1">
    <citation type="submission" date="2015-09" db="EMBL/GenBank/DDBJ databases">
        <title>Genome sequence of ICMP 19499.</title>
        <authorList>
            <person name="Visnovsky S.B."/>
            <person name="Lu A."/>
            <person name="Panda P."/>
            <person name="Pitman A.R."/>
        </authorList>
    </citation>
    <scope>NUCLEOTIDE SEQUENCE [LARGE SCALE GENOMIC DNA]</scope>
    <source>
        <strain evidence="1 2">ICMP 19499</strain>
    </source>
</reference>
<dbReference type="EMBL" id="LKCI01000092">
    <property type="protein sequence ID" value="KTC57311.1"/>
    <property type="molecule type" value="Genomic_DNA"/>
</dbReference>